<protein>
    <recommendedName>
        <fullName evidence="5">Phage tail tape measure protein</fullName>
    </recommendedName>
</protein>
<dbReference type="PANTHER" id="PTHR37813:SF1">
    <property type="entry name" value="FELS-2 PROPHAGE PROTEIN"/>
    <property type="match status" value="1"/>
</dbReference>
<organism evidence="3 4">
    <name type="scientific">Vreelandella alkaliphila</name>
    <dbReference type="NCBI Taxonomy" id="272774"/>
    <lineage>
        <taxon>Bacteria</taxon>
        <taxon>Pseudomonadati</taxon>
        <taxon>Pseudomonadota</taxon>
        <taxon>Gammaproteobacteria</taxon>
        <taxon>Oceanospirillales</taxon>
        <taxon>Halomonadaceae</taxon>
        <taxon>Vreelandella</taxon>
    </lineage>
</organism>
<feature type="coiled-coil region" evidence="1">
    <location>
        <begin position="848"/>
        <end position="875"/>
    </location>
</feature>
<keyword evidence="2" id="KW-1133">Transmembrane helix</keyword>
<keyword evidence="1" id="KW-0175">Coiled coil</keyword>
<evidence type="ECO:0000256" key="2">
    <source>
        <dbReference type="SAM" id="Phobius"/>
    </source>
</evidence>
<evidence type="ECO:0000256" key="1">
    <source>
        <dbReference type="SAM" id="Coils"/>
    </source>
</evidence>
<feature type="transmembrane region" description="Helical" evidence="2">
    <location>
        <begin position="502"/>
        <end position="520"/>
    </location>
</feature>
<feature type="coiled-coil region" evidence="1">
    <location>
        <begin position="66"/>
        <end position="124"/>
    </location>
</feature>
<evidence type="ECO:0000313" key="4">
    <source>
        <dbReference type="Proteomes" id="UP000218675"/>
    </source>
</evidence>
<evidence type="ECO:0008006" key="5">
    <source>
        <dbReference type="Google" id="ProtNLM"/>
    </source>
</evidence>
<accession>A0ABX4HLC8</accession>
<dbReference type="Proteomes" id="UP000218675">
    <property type="component" value="Unassembled WGS sequence"/>
</dbReference>
<comment type="caution">
    <text evidence="3">The sequence shown here is derived from an EMBL/GenBank/DDBJ whole genome shotgun (WGS) entry which is preliminary data.</text>
</comment>
<dbReference type="EMBL" id="NSKA01000001">
    <property type="protein sequence ID" value="PAU73286.1"/>
    <property type="molecule type" value="Genomic_DNA"/>
</dbReference>
<proteinExistence type="predicted"/>
<reference evidence="3 4" key="1">
    <citation type="submission" date="2017-08" db="EMBL/GenBank/DDBJ databases">
        <title>Halomonas binhaiensis sp. nov., isolated from saline alkaline soil.</title>
        <authorList>
            <person name="Wang D."/>
            <person name="Zhang G."/>
        </authorList>
    </citation>
    <scope>NUCLEOTIDE SEQUENCE [LARGE SCALE GENOMIC DNA]</scope>
    <source>
        <strain evidence="3 4">WN018</strain>
    </source>
</reference>
<keyword evidence="2" id="KW-0472">Membrane</keyword>
<keyword evidence="2" id="KW-0812">Transmembrane</keyword>
<evidence type="ECO:0000313" key="3">
    <source>
        <dbReference type="EMBL" id="PAU73286.1"/>
    </source>
</evidence>
<dbReference type="PANTHER" id="PTHR37813">
    <property type="entry name" value="FELS-2 PROPHAGE PROTEIN"/>
    <property type="match status" value="1"/>
</dbReference>
<dbReference type="RefSeq" id="WP_095602412.1">
    <property type="nucleotide sequence ID" value="NZ_NSKA01000001.1"/>
</dbReference>
<keyword evidence="4" id="KW-1185">Reference proteome</keyword>
<sequence>MARNLNLSVTLQAINKATGPLRQIMEGSRGAGGAIRETRDHLRNLQDQQKKLTAFRDMSRQSHGTRRALMDKREELKRITQELESTTGPTRRLTQQQERAQREVEKLSGEYRQNRDRVRELARELPAGVEGVRGFTQQQDALAKQIEETNHRLGRQQDALRRLGEANVGGRFNAMTGEIRRFGRNVTVAGGIAAGSIFALSSSTASLGDDVAKTADKMGIGTTELQQLHYAAERAGVGTEGLNSSMQRMVRRIGRAANGTGAAVKPLEQLGLSAQELNNMRPEQAVAAIADALESVESHGDKIAIMSGIMGNSGESMINMLRGGSEELEALMAAGLETGYVLSEESARGAENFQDALLDAQLAVKGVKNTIGAELMPAVTDIMREFVGWMRENREQVQAFAKAFGERLKNAVPIIIDLATGAAGMASSIADIVSRTAELVGGFDNLAMIVGGLFAAKMILSIVMFGVSLVKAGGAIIALAKTLPALGIGIKAIGALMMATPIGWLIAGIAAIAGAAYLIYKYWEPIKAFFIGLWQQVKAAFDEGIDGVARLLINWSPLGLIHSAFIGALDLLGISVPVGFRDLGSFVIDGLIGGLNDKLNALRERVSGIASSIMDWFKGVLGINSPSRVFEGFGTNIVEGIINGIGGMAGALRDHVTSLASDIAGWMSNAVGSAVDVGRDIANGLGDGIANATGRVQGAIRWMTGSAEEEAREDLDTHSPSRVFRSIGIDVSAGLANGIKDDADGPLKQVRSLTNSLRSAAGGLMLSAGIASPAAALDIPQPEAQTVTANIAAQELPSVDRNNIDTSSVQIDARPPLQSHANASQSGGLVIQGGINIQVHAAPGMDEQALARLVNEQVQRALEQAERRAAAASRRNFYDND</sequence>
<name>A0ABX4HLC8_9GAMM</name>
<gene>
    <name evidence="3" type="ORF">CK497_01395</name>
</gene>